<dbReference type="AlphaFoldDB" id="A0A0F9T123"/>
<reference evidence="1" key="1">
    <citation type="journal article" date="2015" name="Nature">
        <title>Complex archaea that bridge the gap between prokaryotes and eukaryotes.</title>
        <authorList>
            <person name="Spang A."/>
            <person name="Saw J.H."/>
            <person name="Jorgensen S.L."/>
            <person name="Zaremba-Niedzwiedzka K."/>
            <person name="Martijn J."/>
            <person name="Lind A.E."/>
            <person name="van Eijk R."/>
            <person name="Schleper C."/>
            <person name="Guy L."/>
            <person name="Ettema T.J."/>
        </authorList>
    </citation>
    <scope>NUCLEOTIDE SEQUENCE</scope>
</reference>
<dbReference type="EMBL" id="LAZR01002057">
    <property type="protein sequence ID" value="KKN35173.1"/>
    <property type="molecule type" value="Genomic_DNA"/>
</dbReference>
<feature type="non-terminal residue" evidence="1">
    <location>
        <position position="1"/>
    </location>
</feature>
<organism evidence="1">
    <name type="scientific">marine sediment metagenome</name>
    <dbReference type="NCBI Taxonomy" id="412755"/>
    <lineage>
        <taxon>unclassified sequences</taxon>
        <taxon>metagenomes</taxon>
        <taxon>ecological metagenomes</taxon>
    </lineage>
</organism>
<evidence type="ECO:0008006" key="2">
    <source>
        <dbReference type="Google" id="ProtNLM"/>
    </source>
</evidence>
<name>A0A0F9T123_9ZZZZ</name>
<gene>
    <name evidence="1" type="ORF">LCGC14_0786250</name>
</gene>
<sequence length="221" mass="25650">CFNIYCQGSKFNIGNLVLYRLNKNLGLGRIIRIIEVPTSKSLDAEDTQFFTKYKVFFNNNIIKITFPIDLVHFVFDVNEKVVSKHGTGVINSKDFIIKDGTISYEFLKSDSKVVQIYESEIQSKYETLIETLIKRQKFDPSLNFLLKYWANLFHTYYTSYRVKCITNSRLSLMPHQVNVAHRLAEEYFSRIILADEVGLGKTIEAGIYVKEMMARNLAENL</sequence>
<dbReference type="Gene3D" id="3.40.50.10810">
    <property type="entry name" value="Tandem AAA-ATPase domain"/>
    <property type="match status" value="1"/>
</dbReference>
<dbReference type="InterPro" id="IPR038718">
    <property type="entry name" value="SNF2-like_sf"/>
</dbReference>
<protein>
    <recommendedName>
        <fullName evidence="2">SNF2 N-terminal domain-containing protein</fullName>
    </recommendedName>
</protein>
<accession>A0A0F9T123</accession>
<evidence type="ECO:0000313" key="1">
    <source>
        <dbReference type="EMBL" id="KKN35173.1"/>
    </source>
</evidence>
<comment type="caution">
    <text evidence="1">The sequence shown here is derived from an EMBL/GenBank/DDBJ whole genome shotgun (WGS) entry which is preliminary data.</text>
</comment>
<proteinExistence type="predicted"/>
<dbReference type="InterPro" id="IPR027417">
    <property type="entry name" value="P-loop_NTPase"/>
</dbReference>
<dbReference type="SUPFAM" id="SSF52540">
    <property type="entry name" value="P-loop containing nucleoside triphosphate hydrolases"/>
    <property type="match status" value="1"/>
</dbReference>